<proteinExistence type="predicted"/>
<gene>
    <name evidence="1" type="ORF">PHLGIDRAFT_321681</name>
</gene>
<organism evidence="1 2">
    <name type="scientific">Phlebiopsis gigantea (strain 11061_1 CR5-6)</name>
    <name type="common">White-rot fungus</name>
    <name type="synonym">Peniophora gigantea</name>
    <dbReference type="NCBI Taxonomy" id="745531"/>
    <lineage>
        <taxon>Eukaryota</taxon>
        <taxon>Fungi</taxon>
        <taxon>Dikarya</taxon>
        <taxon>Basidiomycota</taxon>
        <taxon>Agaricomycotina</taxon>
        <taxon>Agaricomycetes</taxon>
        <taxon>Polyporales</taxon>
        <taxon>Phanerochaetaceae</taxon>
        <taxon>Phlebiopsis</taxon>
    </lineage>
</organism>
<protein>
    <submittedName>
        <fullName evidence="1">Uncharacterized protein</fullName>
    </submittedName>
</protein>
<evidence type="ECO:0000313" key="1">
    <source>
        <dbReference type="EMBL" id="KIP01893.1"/>
    </source>
</evidence>
<dbReference type="HOGENOM" id="CLU_1475672_0_0_1"/>
<sequence length="183" mass="19893">MATDTWLAPPPTRAIAEQRFAVCLAADTHFLPSSRGGSAYRISLYPRPGVGARVATAHEESRGRRIHAQDNAIVGLQYSSNTSGRRDGRRTRLRRVEHPFFCNTRASILPAMSPGGFSQNVLDLAGPLVCARPPPHVVPVHTPQRQEIPVAGLGSRPGGRTIKCIALWTPRGAEHGAWRLVEP</sequence>
<dbReference type="AlphaFoldDB" id="A0A0C3PAP3"/>
<dbReference type="EMBL" id="KN840725">
    <property type="protein sequence ID" value="KIP01893.1"/>
    <property type="molecule type" value="Genomic_DNA"/>
</dbReference>
<accession>A0A0C3PAP3</accession>
<reference evidence="1 2" key="1">
    <citation type="journal article" date="2014" name="PLoS Genet.">
        <title>Analysis of the Phlebiopsis gigantea genome, transcriptome and secretome provides insight into its pioneer colonization strategies of wood.</title>
        <authorList>
            <person name="Hori C."/>
            <person name="Ishida T."/>
            <person name="Igarashi K."/>
            <person name="Samejima M."/>
            <person name="Suzuki H."/>
            <person name="Master E."/>
            <person name="Ferreira P."/>
            <person name="Ruiz-Duenas F.J."/>
            <person name="Held B."/>
            <person name="Canessa P."/>
            <person name="Larrondo L.F."/>
            <person name="Schmoll M."/>
            <person name="Druzhinina I.S."/>
            <person name="Kubicek C.P."/>
            <person name="Gaskell J.A."/>
            <person name="Kersten P."/>
            <person name="St John F."/>
            <person name="Glasner J."/>
            <person name="Sabat G."/>
            <person name="Splinter BonDurant S."/>
            <person name="Syed K."/>
            <person name="Yadav J."/>
            <person name="Mgbeahuruike A.C."/>
            <person name="Kovalchuk A."/>
            <person name="Asiegbu F.O."/>
            <person name="Lackner G."/>
            <person name="Hoffmeister D."/>
            <person name="Rencoret J."/>
            <person name="Gutierrez A."/>
            <person name="Sun H."/>
            <person name="Lindquist E."/>
            <person name="Barry K."/>
            <person name="Riley R."/>
            <person name="Grigoriev I.V."/>
            <person name="Henrissat B."/>
            <person name="Kues U."/>
            <person name="Berka R.M."/>
            <person name="Martinez A.T."/>
            <person name="Covert S.F."/>
            <person name="Blanchette R.A."/>
            <person name="Cullen D."/>
        </authorList>
    </citation>
    <scope>NUCLEOTIDE SEQUENCE [LARGE SCALE GENOMIC DNA]</scope>
    <source>
        <strain evidence="1 2">11061_1 CR5-6</strain>
    </source>
</reference>
<keyword evidence="2" id="KW-1185">Reference proteome</keyword>
<name>A0A0C3PAP3_PHLG1</name>
<evidence type="ECO:0000313" key="2">
    <source>
        <dbReference type="Proteomes" id="UP000053257"/>
    </source>
</evidence>
<dbReference type="Proteomes" id="UP000053257">
    <property type="component" value="Unassembled WGS sequence"/>
</dbReference>